<dbReference type="EMBL" id="CP097508">
    <property type="protein sequence ID" value="URE08659.1"/>
    <property type="molecule type" value="Genomic_DNA"/>
</dbReference>
<keyword evidence="1" id="KW-1133">Transmembrane helix</keyword>
<accession>A0A9E7K8Z1</accession>
<dbReference type="AlphaFoldDB" id="A0A9E7K8Z1"/>
<protein>
    <submittedName>
        <fullName evidence="2">Uncharacterized protein</fullName>
    </submittedName>
</protein>
<evidence type="ECO:0000313" key="3">
    <source>
        <dbReference type="Proteomes" id="UP001055439"/>
    </source>
</evidence>
<sequence>MIVLPTGLVEIEAGVGGGDAAMSSSSGLCVLVLCFLANHVFVYIKLKEMGSRVICYKCLLSVDDTCWQHSVSMYMENSWKDTMCLKSSGSSVFEKRLS</sequence>
<name>A0A9E7K8Z1_9LILI</name>
<keyword evidence="1" id="KW-0472">Membrane</keyword>
<dbReference type="Proteomes" id="UP001055439">
    <property type="component" value="Chromosome 6"/>
</dbReference>
<evidence type="ECO:0000313" key="2">
    <source>
        <dbReference type="EMBL" id="URE08659.1"/>
    </source>
</evidence>
<organism evidence="2 3">
    <name type="scientific">Musa troglodytarum</name>
    <name type="common">fe'i banana</name>
    <dbReference type="NCBI Taxonomy" id="320322"/>
    <lineage>
        <taxon>Eukaryota</taxon>
        <taxon>Viridiplantae</taxon>
        <taxon>Streptophyta</taxon>
        <taxon>Embryophyta</taxon>
        <taxon>Tracheophyta</taxon>
        <taxon>Spermatophyta</taxon>
        <taxon>Magnoliopsida</taxon>
        <taxon>Liliopsida</taxon>
        <taxon>Zingiberales</taxon>
        <taxon>Musaceae</taxon>
        <taxon>Musa</taxon>
    </lineage>
</organism>
<evidence type="ECO:0000256" key="1">
    <source>
        <dbReference type="SAM" id="Phobius"/>
    </source>
</evidence>
<keyword evidence="3" id="KW-1185">Reference proteome</keyword>
<gene>
    <name evidence="2" type="ORF">MUK42_23520</name>
</gene>
<feature type="transmembrane region" description="Helical" evidence="1">
    <location>
        <begin position="20"/>
        <end position="44"/>
    </location>
</feature>
<keyword evidence="1" id="KW-0812">Transmembrane</keyword>
<proteinExistence type="predicted"/>
<reference evidence="2" key="1">
    <citation type="submission" date="2022-05" db="EMBL/GenBank/DDBJ databases">
        <title>The Musa troglodytarum L. genome provides insights into the mechanism of non-climacteric behaviour and enrichment of carotenoids.</title>
        <authorList>
            <person name="Wang J."/>
        </authorList>
    </citation>
    <scope>NUCLEOTIDE SEQUENCE</scope>
    <source>
        <tissue evidence="2">Leaf</tissue>
    </source>
</reference>